<dbReference type="EMBL" id="LNNH01000029">
    <property type="protein sequence ID" value="KWW16923.1"/>
    <property type="molecule type" value="Genomic_DNA"/>
</dbReference>
<gene>
    <name evidence="2" type="ORF">AS888_23340</name>
</gene>
<dbReference type="Gene3D" id="3.30.70.100">
    <property type="match status" value="1"/>
</dbReference>
<dbReference type="PANTHER" id="PTHR34474:SF2">
    <property type="entry name" value="SIGNAL TRANSDUCTION PROTEIN TRAP"/>
    <property type="match status" value="1"/>
</dbReference>
<dbReference type="PROSITE" id="PS51725">
    <property type="entry name" value="ABM"/>
    <property type="match status" value="1"/>
</dbReference>
<dbReference type="AlphaFoldDB" id="A0A120GP16"/>
<protein>
    <submittedName>
        <fullName evidence="2">Signal transduction protein TRAP</fullName>
    </submittedName>
</protein>
<dbReference type="InterPro" id="IPR011008">
    <property type="entry name" value="Dimeric_a/b-barrel"/>
</dbReference>
<evidence type="ECO:0000313" key="3">
    <source>
        <dbReference type="Proteomes" id="UP000064189"/>
    </source>
</evidence>
<sequence length="171" mass="19543">MNVYITSGTYEFMKNKKEKHPDEKILLMQNFESTVLLHETTGKTLFSSPRKYEVVDGKGNLQDRGYVVMNNIPVSEEGQPVFEHQFKNRAGLIENEPGFVALRILRPLNSETYVILTIWEKQADFTNWKKSASFQKAHDSGVKPAVTNSSQKLFTGDAYVTQYTLVQDSEE</sequence>
<accession>A0A120GP16</accession>
<dbReference type="SUPFAM" id="SSF54909">
    <property type="entry name" value="Dimeric alpha+beta barrel"/>
    <property type="match status" value="1"/>
</dbReference>
<dbReference type="Proteomes" id="UP000064189">
    <property type="component" value="Unassembled WGS sequence"/>
</dbReference>
<keyword evidence="3" id="KW-1185">Reference proteome</keyword>
<feature type="domain" description="ABM" evidence="1">
    <location>
        <begin position="66"/>
        <end position="154"/>
    </location>
</feature>
<dbReference type="InterPro" id="IPR050404">
    <property type="entry name" value="Heme-degrading_MO"/>
</dbReference>
<dbReference type="Pfam" id="PF03992">
    <property type="entry name" value="ABM"/>
    <property type="match status" value="1"/>
</dbReference>
<evidence type="ECO:0000259" key="1">
    <source>
        <dbReference type="PROSITE" id="PS51725"/>
    </source>
</evidence>
<reference evidence="2 3" key="1">
    <citation type="submission" date="2015-11" db="EMBL/GenBank/DDBJ databases">
        <title>Genome Sequence of Bacillus simplex strain VanAntwerpen2.</title>
        <authorList>
            <person name="Couger M.B."/>
        </authorList>
    </citation>
    <scope>NUCLEOTIDE SEQUENCE [LARGE SCALE GENOMIC DNA]</scope>
    <source>
        <strain evidence="2 3">VanAntwerpen02</strain>
    </source>
</reference>
<organism evidence="2 3">
    <name type="scientific">Peribacillus simplex</name>
    <dbReference type="NCBI Taxonomy" id="1478"/>
    <lineage>
        <taxon>Bacteria</taxon>
        <taxon>Bacillati</taxon>
        <taxon>Bacillota</taxon>
        <taxon>Bacilli</taxon>
        <taxon>Bacillales</taxon>
        <taxon>Bacillaceae</taxon>
        <taxon>Peribacillus</taxon>
    </lineage>
</organism>
<comment type="caution">
    <text evidence="2">The sequence shown here is derived from an EMBL/GenBank/DDBJ whole genome shotgun (WGS) entry which is preliminary data.</text>
</comment>
<evidence type="ECO:0000313" key="2">
    <source>
        <dbReference type="EMBL" id="KWW16923.1"/>
    </source>
</evidence>
<proteinExistence type="predicted"/>
<dbReference type="InterPro" id="IPR007138">
    <property type="entry name" value="ABM_dom"/>
</dbReference>
<dbReference type="RefSeq" id="WP_061143088.1">
    <property type="nucleotide sequence ID" value="NZ_LNNH01000029.1"/>
</dbReference>
<name>A0A120GP16_9BACI</name>
<dbReference type="PANTHER" id="PTHR34474">
    <property type="entry name" value="SIGNAL TRANSDUCTION PROTEIN TRAP"/>
    <property type="match status" value="1"/>
</dbReference>